<organism evidence="2 3">
    <name type="scientific">Mangrovactinospora gilvigrisea</name>
    <dbReference type="NCBI Taxonomy" id="1428644"/>
    <lineage>
        <taxon>Bacteria</taxon>
        <taxon>Bacillati</taxon>
        <taxon>Actinomycetota</taxon>
        <taxon>Actinomycetes</taxon>
        <taxon>Kitasatosporales</taxon>
        <taxon>Streptomycetaceae</taxon>
        <taxon>Mangrovactinospora</taxon>
    </lineage>
</organism>
<evidence type="ECO:0000256" key="1">
    <source>
        <dbReference type="SAM" id="MobiDB-lite"/>
    </source>
</evidence>
<evidence type="ECO:0000313" key="2">
    <source>
        <dbReference type="EMBL" id="OIV35762.1"/>
    </source>
</evidence>
<dbReference type="STRING" id="1428644.BIV57_20020"/>
<keyword evidence="3" id="KW-1185">Reference proteome</keyword>
<dbReference type="AlphaFoldDB" id="A0A1J7C7Z6"/>
<reference evidence="2 3" key="1">
    <citation type="submission" date="2016-10" db="EMBL/GenBank/DDBJ databases">
        <title>Genome sequence of Streptomyces gilvigriseus MUSC 26.</title>
        <authorList>
            <person name="Lee L.-H."/>
            <person name="Ser H.-L."/>
        </authorList>
    </citation>
    <scope>NUCLEOTIDE SEQUENCE [LARGE SCALE GENOMIC DNA]</scope>
    <source>
        <strain evidence="2 3">MUSC 26</strain>
    </source>
</reference>
<name>A0A1J7C7Z6_9ACTN</name>
<dbReference type="EMBL" id="MLCF01000132">
    <property type="protein sequence ID" value="OIV35762.1"/>
    <property type="molecule type" value="Genomic_DNA"/>
</dbReference>
<proteinExistence type="predicted"/>
<dbReference type="Proteomes" id="UP000243342">
    <property type="component" value="Unassembled WGS sequence"/>
</dbReference>
<evidence type="ECO:0000313" key="3">
    <source>
        <dbReference type="Proteomes" id="UP000243342"/>
    </source>
</evidence>
<feature type="region of interest" description="Disordered" evidence="1">
    <location>
        <begin position="61"/>
        <end position="80"/>
    </location>
</feature>
<protein>
    <submittedName>
        <fullName evidence="2">Uncharacterized protein</fullName>
    </submittedName>
</protein>
<dbReference type="RefSeq" id="WP_071658306.1">
    <property type="nucleotide sequence ID" value="NZ_MLCF01000132.1"/>
</dbReference>
<gene>
    <name evidence="2" type="ORF">BIV57_20020</name>
</gene>
<comment type="caution">
    <text evidence="2">The sequence shown here is derived from an EMBL/GenBank/DDBJ whole genome shotgun (WGS) entry which is preliminary data.</text>
</comment>
<accession>A0A1J7C7Z6</accession>
<sequence length="198" mass="21334">MTWAEDGRGTRVGVAEPVTLRGLLLADVLVRWAELTGRPAQVGAAVPAELAARAAALNVRPPGRGPFREPDTVLEAGPVTGRGYRTAEPLPLRMVLLGHRPAQQVDLTEERLAEAAAEAAAWRRSVAEWADSPSRPVPDAVRGELVAALEDGLDTPRVLRMLRRLADDPTAPPGARFEAFAFTDRVLALDLTSEIGRW</sequence>
<dbReference type="Gene3D" id="1.20.120.640">
    <property type="entry name" value="Anticodon-binding domain of a subclass of class I aminoacyl-tRNA synthetases"/>
    <property type="match status" value="1"/>
</dbReference>
<dbReference type="OrthoDB" id="4458334at2"/>